<evidence type="ECO:0000256" key="7">
    <source>
        <dbReference type="ARBA" id="ARBA00022722"/>
    </source>
</evidence>
<dbReference type="SMART" id="SM00279">
    <property type="entry name" value="HhH2"/>
    <property type="match status" value="1"/>
</dbReference>
<keyword evidence="9" id="KW-0378">Hydrolase</keyword>
<dbReference type="InterPro" id="IPR008918">
    <property type="entry name" value="HhH2"/>
</dbReference>
<evidence type="ECO:0000256" key="12">
    <source>
        <dbReference type="ARBA" id="ARBA00023125"/>
    </source>
</evidence>
<dbReference type="InterPro" id="IPR002421">
    <property type="entry name" value="5-3_exonuclease"/>
</dbReference>
<dbReference type="CDD" id="cd09859">
    <property type="entry name" value="PIN_53EXO"/>
    <property type="match status" value="1"/>
</dbReference>
<dbReference type="CDD" id="cd09898">
    <property type="entry name" value="H3TH_53EXO"/>
    <property type="match status" value="1"/>
</dbReference>
<dbReference type="EC" id="2.7.7.7" evidence="2 15"/>
<evidence type="ECO:0000313" key="21">
    <source>
        <dbReference type="Proteomes" id="UP001432099"/>
    </source>
</evidence>
<dbReference type="Gene3D" id="3.30.70.370">
    <property type="match status" value="1"/>
</dbReference>
<dbReference type="InterPro" id="IPR036397">
    <property type="entry name" value="RNaseH_sf"/>
</dbReference>
<evidence type="ECO:0000259" key="17">
    <source>
        <dbReference type="SMART" id="SM00474"/>
    </source>
</evidence>
<dbReference type="PANTHER" id="PTHR10133">
    <property type="entry name" value="DNA POLYMERASE I"/>
    <property type="match status" value="1"/>
</dbReference>
<keyword evidence="10" id="KW-0269">Exonuclease</keyword>
<organism evidence="20 21">
    <name type="scientific">Turicibacter faecis</name>
    <dbReference type="NCBI Taxonomy" id="2963365"/>
    <lineage>
        <taxon>Bacteria</taxon>
        <taxon>Bacillati</taxon>
        <taxon>Bacillota</taxon>
        <taxon>Erysipelotrichia</taxon>
        <taxon>Erysipelotrichales</taxon>
        <taxon>Turicibacteraceae</taxon>
        <taxon>Turicibacter</taxon>
    </lineage>
</organism>
<evidence type="ECO:0000256" key="15">
    <source>
        <dbReference type="NCBIfam" id="TIGR00593"/>
    </source>
</evidence>
<keyword evidence="13 16" id="KW-0234">DNA repair</keyword>
<evidence type="ECO:0000256" key="5">
    <source>
        <dbReference type="ARBA" id="ARBA00022695"/>
    </source>
</evidence>
<dbReference type="InterPro" id="IPR019760">
    <property type="entry name" value="DNA-dir_DNA_pol_A_CS"/>
</dbReference>
<evidence type="ECO:0000256" key="6">
    <source>
        <dbReference type="ARBA" id="ARBA00022705"/>
    </source>
</evidence>
<evidence type="ECO:0000256" key="9">
    <source>
        <dbReference type="ARBA" id="ARBA00022801"/>
    </source>
</evidence>
<dbReference type="InterPro" id="IPR002562">
    <property type="entry name" value="3'-5'_exonuclease_dom"/>
</dbReference>
<dbReference type="EMBL" id="AP028127">
    <property type="protein sequence ID" value="BEH91466.1"/>
    <property type="molecule type" value="Genomic_DNA"/>
</dbReference>
<feature type="domain" description="3'-5' exonuclease" evidence="17">
    <location>
        <begin position="310"/>
        <end position="477"/>
    </location>
</feature>
<dbReference type="PANTHER" id="PTHR10133:SF27">
    <property type="entry name" value="DNA POLYMERASE NU"/>
    <property type="match status" value="1"/>
</dbReference>
<dbReference type="SUPFAM" id="SSF53098">
    <property type="entry name" value="Ribonuclease H-like"/>
    <property type="match status" value="1"/>
</dbReference>
<dbReference type="InterPro" id="IPR018320">
    <property type="entry name" value="DNA_polymerase_1"/>
</dbReference>
<protein>
    <recommendedName>
        <fullName evidence="3 15">DNA polymerase I</fullName>
        <ecNumber evidence="2 15">2.7.7.7</ecNumber>
    </recommendedName>
</protein>
<dbReference type="PROSITE" id="PS00447">
    <property type="entry name" value="DNA_POLYMERASE_A"/>
    <property type="match status" value="1"/>
</dbReference>
<reference evidence="20" key="1">
    <citation type="journal article" date="2024" name="Int. J. Syst. Evol. Microbiol.">
        <title>Turicibacter faecis sp. nov., isolated from faeces of heart failure mouse model.</title>
        <authorList>
            <person name="Imamura Y."/>
            <person name="Motooka D."/>
            <person name="Nakajima Y."/>
            <person name="Ito S."/>
            <person name="Kitakaze M."/>
            <person name="Iida T."/>
            <person name="Nakamura S."/>
        </authorList>
    </citation>
    <scope>NUCLEOTIDE SEQUENCE</scope>
    <source>
        <strain evidence="20">TC023</strain>
    </source>
</reference>
<evidence type="ECO:0000256" key="16">
    <source>
        <dbReference type="RuleBase" id="RU004460"/>
    </source>
</evidence>
<feature type="domain" description="5'-3' exonuclease" evidence="18">
    <location>
        <begin position="9"/>
        <end position="273"/>
    </location>
</feature>
<dbReference type="InterPro" id="IPR054690">
    <property type="entry name" value="DNA_polI_exonuclease"/>
</dbReference>
<dbReference type="CDD" id="cd06140">
    <property type="entry name" value="DNA_polA_I_Bacillus_like_exo"/>
    <property type="match status" value="1"/>
</dbReference>
<accession>A0ABN6ZJH8</accession>
<dbReference type="Pfam" id="PF02739">
    <property type="entry name" value="5_3_exonuc_N"/>
    <property type="match status" value="1"/>
</dbReference>
<evidence type="ECO:0000256" key="1">
    <source>
        <dbReference type="ARBA" id="ARBA00007705"/>
    </source>
</evidence>
<comment type="similarity">
    <text evidence="1 16">Belongs to the DNA polymerase type-A family.</text>
</comment>
<dbReference type="SUPFAM" id="SSF56672">
    <property type="entry name" value="DNA/RNA polymerases"/>
    <property type="match status" value="1"/>
</dbReference>
<sequence length="886" mass="101084">MLWIRIDAMNTLVLIDGNSLMYRAYYATAYSGNLMKTSTGIFTNALYGFVNMMNKVLDDYNHTHMLVAFDAGKTTFRHEFLESYKDGRKPMPDEMRSQINLIKKYLDLLGVKRLELATYEADDIIGTLSTQAKGDNFDKVHIITGDKDLLQMVDEKTIVHITRKGVTDIESFDEAAVFAKYEVSPQQIVDLKGLMGDPSDNLPGIPGVGEKTAIKLLKQFTTVENLVAHTDELKGKMREKVEANVEQAILCKRMATIHKEVPLPLTFDDLRYEGPHVEELMAFFKEMEFNAFLKKIKMEESKESKPQLPIRIIQSEQELDQLTYQDSAIHVEVFEENYHRGTILGIAVVNQEEAYYAPFELAKKSEAFLSFLSCSTYKKSIFDVKRSRVALMWEGLPLEGVDFDLLLATYILNPTNGSREFKKVVMHYDYDGVSYDEEVYGKGAKRAVAAPEKVARYAIDIATAVFKLKNQILEQLREQGQLELFEEMEMPLADVLATMEFNGMALDLNGLEEMGETLKSRLVALESSIFEQAGMSFNINSPKQLGEVLFEKLSLPVIKKTKTGYSTNADVLEKLCDEHPIIHLIMEYRTLSKLYSTYIEGLKKACYDDGKVHTIFNQALTQTGRLSSVEPNLQNIPIRLEEGRMIRKAFVPSQEGWLILGADYSQIELRILAHISNTESLIEAFKQGDDIHKKTAMDVFKVSEEEMTSDLRRSAKAINFGIIYGMSAFGLSENLNITQKEAKKYIDHYLETYSGIHQYMEDIVKEAKYNGYVSTLFNRRRYIPELTQKNYAIRQFGERTAMNAPIQGTAADIIKKAMIDVSRMMQEKKVQSRLLLQVHDELIFEVPENELELMIELVTKTMEDVVELKVPLKADYSYGPTWYDAK</sequence>
<evidence type="ECO:0000256" key="8">
    <source>
        <dbReference type="ARBA" id="ARBA00022763"/>
    </source>
</evidence>
<dbReference type="SMART" id="SM00475">
    <property type="entry name" value="53EXOc"/>
    <property type="match status" value="1"/>
</dbReference>
<feature type="domain" description="DNA-directed DNA polymerase family A palm" evidence="19">
    <location>
        <begin position="643"/>
        <end position="850"/>
    </location>
</feature>
<dbReference type="InterPro" id="IPR043502">
    <property type="entry name" value="DNA/RNA_pol_sf"/>
</dbReference>
<evidence type="ECO:0000256" key="4">
    <source>
        <dbReference type="ARBA" id="ARBA00022679"/>
    </source>
</evidence>
<evidence type="ECO:0000259" key="19">
    <source>
        <dbReference type="SMART" id="SM00482"/>
    </source>
</evidence>
<keyword evidence="12 16" id="KW-0238">DNA-binding</keyword>
<dbReference type="InterPro" id="IPR020045">
    <property type="entry name" value="DNA_polI_H3TH"/>
</dbReference>
<keyword evidence="8 16" id="KW-0227">DNA damage</keyword>
<dbReference type="InterPro" id="IPR001098">
    <property type="entry name" value="DNA-dir_DNA_pol_A_palm_dom"/>
</dbReference>
<dbReference type="SMART" id="SM00482">
    <property type="entry name" value="POLAc"/>
    <property type="match status" value="1"/>
</dbReference>
<dbReference type="Proteomes" id="UP001432099">
    <property type="component" value="Chromosome"/>
</dbReference>
<dbReference type="Gene3D" id="3.40.50.1010">
    <property type="entry name" value="5'-nuclease"/>
    <property type="match status" value="1"/>
</dbReference>
<dbReference type="CDD" id="cd08637">
    <property type="entry name" value="DNA_pol_A_pol_I_C"/>
    <property type="match status" value="1"/>
</dbReference>
<dbReference type="Pfam" id="PF22619">
    <property type="entry name" value="DNA_polI_exo1"/>
    <property type="match status" value="1"/>
</dbReference>
<dbReference type="Gene3D" id="3.30.420.10">
    <property type="entry name" value="Ribonuclease H-like superfamily/Ribonuclease H"/>
    <property type="match status" value="1"/>
</dbReference>
<dbReference type="Gene3D" id="1.10.150.20">
    <property type="entry name" value="5' to 3' exonuclease, C-terminal subdomain"/>
    <property type="match status" value="2"/>
</dbReference>
<dbReference type="PRINTS" id="PR00868">
    <property type="entry name" value="DNAPOLI"/>
</dbReference>
<gene>
    <name evidence="16 20" type="primary">polA</name>
    <name evidence="20" type="ORF">T23_15680</name>
</gene>
<keyword evidence="11 16" id="KW-0239">DNA-directed DNA polymerase</keyword>
<dbReference type="SUPFAM" id="SSF88723">
    <property type="entry name" value="PIN domain-like"/>
    <property type="match status" value="1"/>
</dbReference>
<dbReference type="InterPro" id="IPR002298">
    <property type="entry name" value="DNA_polymerase_A"/>
</dbReference>
<evidence type="ECO:0000256" key="11">
    <source>
        <dbReference type="ARBA" id="ARBA00022932"/>
    </source>
</evidence>
<dbReference type="SMART" id="SM00474">
    <property type="entry name" value="35EXOc"/>
    <property type="match status" value="1"/>
</dbReference>
<dbReference type="Pfam" id="PF01367">
    <property type="entry name" value="5_3_exonuc"/>
    <property type="match status" value="1"/>
</dbReference>
<evidence type="ECO:0000256" key="3">
    <source>
        <dbReference type="ARBA" id="ARBA00020311"/>
    </source>
</evidence>
<keyword evidence="21" id="KW-1185">Reference proteome</keyword>
<dbReference type="InterPro" id="IPR012337">
    <property type="entry name" value="RNaseH-like_sf"/>
</dbReference>
<dbReference type="NCBIfam" id="NF004397">
    <property type="entry name" value="PRK05755.1"/>
    <property type="match status" value="1"/>
</dbReference>
<proteinExistence type="inferred from homology"/>
<evidence type="ECO:0000256" key="14">
    <source>
        <dbReference type="ARBA" id="ARBA00049244"/>
    </source>
</evidence>
<dbReference type="Pfam" id="PF00476">
    <property type="entry name" value="DNA_pol_A"/>
    <property type="match status" value="1"/>
</dbReference>
<evidence type="ECO:0000256" key="10">
    <source>
        <dbReference type="ARBA" id="ARBA00022839"/>
    </source>
</evidence>
<evidence type="ECO:0000313" key="20">
    <source>
        <dbReference type="EMBL" id="BEH91466.1"/>
    </source>
</evidence>
<keyword evidence="5 16" id="KW-0548">Nucleotidyltransferase</keyword>
<keyword evidence="6 16" id="KW-0235">DNA replication</keyword>
<name>A0ABN6ZJH8_9FIRM</name>
<comment type="subunit">
    <text evidence="16">Single-chain monomer with multiple functions.</text>
</comment>
<dbReference type="InterPro" id="IPR020046">
    <property type="entry name" value="5-3_exonucl_a-hlix_arch_N"/>
</dbReference>
<comment type="catalytic activity">
    <reaction evidence="14 16">
        <text>DNA(n) + a 2'-deoxyribonucleoside 5'-triphosphate = DNA(n+1) + diphosphate</text>
        <dbReference type="Rhea" id="RHEA:22508"/>
        <dbReference type="Rhea" id="RHEA-COMP:17339"/>
        <dbReference type="Rhea" id="RHEA-COMP:17340"/>
        <dbReference type="ChEBI" id="CHEBI:33019"/>
        <dbReference type="ChEBI" id="CHEBI:61560"/>
        <dbReference type="ChEBI" id="CHEBI:173112"/>
        <dbReference type="EC" id="2.7.7.7"/>
    </reaction>
</comment>
<dbReference type="NCBIfam" id="TIGR00593">
    <property type="entry name" value="pola"/>
    <property type="match status" value="1"/>
</dbReference>
<evidence type="ECO:0000256" key="2">
    <source>
        <dbReference type="ARBA" id="ARBA00012417"/>
    </source>
</evidence>
<keyword evidence="7" id="KW-0540">Nuclease</keyword>
<evidence type="ECO:0000259" key="18">
    <source>
        <dbReference type="SMART" id="SM00475"/>
    </source>
</evidence>
<dbReference type="SUPFAM" id="SSF47807">
    <property type="entry name" value="5' to 3' exonuclease, C-terminal subdomain"/>
    <property type="match status" value="1"/>
</dbReference>
<dbReference type="Gene3D" id="1.20.1060.10">
    <property type="entry name" value="Taq DNA Polymerase, Chain T, domain 4"/>
    <property type="match status" value="1"/>
</dbReference>
<dbReference type="InterPro" id="IPR036279">
    <property type="entry name" value="5-3_exonuclease_C_sf"/>
</dbReference>
<dbReference type="InterPro" id="IPR029060">
    <property type="entry name" value="PIN-like_dom_sf"/>
</dbReference>
<keyword evidence="4 16" id="KW-0808">Transferase</keyword>
<evidence type="ECO:0000256" key="13">
    <source>
        <dbReference type="ARBA" id="ARBA00023204"/>
    </source>
</evidence>